<dbReference type="SUPFAM" id="SSF46565">
    <property type="entry name" value="Chaperone J-domain"/>
    <property type="match status" value="1"/>
</dbReference>
<dbReference type="Pfam" id="PF00226">
    <property type="entry name" value="DnaJ"/>
    <property type="match status" value="1"/>
</dbReference>
<dbReference type="InterPro" id="IPR036869">
    <property type="entry name" value="J_dom_sf"/>
</dbReference>
<evidence type="ECO:0000313" key="2">
    <source>
        <dbReference type="EMBL" id="KAF6018131.1"/>
    </source>
</evidence>
<name>A0A7J7IXI8_BUGNE</name>
<sequence length="2186" mass="247281">MDQESGEVVVKNNNDIVCYFITKHSWRGKYKRVFSVGTAAITTYNPSSLEITNQWPYGEFIKIEPNIKAPGNNEFIITMKKGSKKTESMKFSTDHRADILTEALRFQDRFASPVAQGKKFAAYKYHWSESKVSVSLHVNASSLDQLDSAGRHLCSYDYKDMEGLVTVSDFPGGVCVIHGGFNRLHLFQLQEADQLIKAVTEAAAAFIGISIKQRREPITFDQFQNNRLGKYSTDEAVTSYAEFMVQKHCQRHLDPVRRILCLTETCLLERDPATYHVVTLKPLCDIFSIVRSEVNPQMFSIEYVKGAIRTYTSTERDSLIASVLDGVRASGNRDVCVKMNFTDRGKRLGPFTKAVDEEVESQHLRFIQSPPSNIDFAMAVNRFNCNISYSGLLHAVTAEGFFSENKEKLINGALSALIAREGDQATIPNEELEKQFHALRRLVASKAGFAAFTKLPTMREKLGLKVVKALKRQNDGVTHASIEMLNALLMPMHDNYELRQEQLNKSSLLSTEKFLQSLLNKFTTNATQGTGALIISSMLDFMTFSLCAPYSETTDSKHFDTFLNLVAEAGRPLYKLFQHPSMAIVKGAGLVMKAIIEEGDGELAAKMQDLALAEGALPRHLLTSMFTNSTDNRALTNRQLSRHLVGLWVTGHPTAMALLKRCMPSGLLSYLDSPDEVPEKEADRMHIRDSVKMAADAFSKSRKNPQWKLIERQLENVLVHWRARIGLEKKQKEEKPVVLRKRRQRIKSEANWPLFYYYFNKDHAKPNLLWNYKTREELKECLEAEIRAFNVDRELTATMTIAWNHHEFEVPYHCLSDEIKIGEYYLRLLLEEDEAESTEETSAIRRSYEFFNDLYHRFLLTPRIEMKCMCLQAMTIVYGRCFEEIGAFNDTKYIVGMLERSTDKLERDRLLQFLNKLIQNKKNVKEVMDANGIRVLVDLLPLSHLHTTRATVPLQSNVIEASADMKRESEKEWYYGNKDKERLGPFGFDEMKELYSEGSIHAKTRCWAQGMDGWRPLYTIPQLKWCLVATSSPVLNETDLAILVLNMLNRILDYYPSRNDVGSVIRPLPRAQRLLSDATCLPHIVQLLVTFDPVIVEKVARLLYNVMQDNPGLSRLYLNGAFFFILMYTGSNVLPIAKFLKYAHLQQAFRSEENNTSDIMQKSILGHMLPEAMICYLEHYEPEKFAEIFLGEFDTPEAIWNGEMRRLMIEKIASHLGDFTPRLQSNTKAMYQYCPIPVVVYPPLENELFCGSYYLKHLCDTIKFPDWPIREPVHLLKQILKAWKDEVEKKPPEMSTEEAYKTLGLATGAGGHEESKVRKAYFRMAQKYHPDKNPEGRPMFEKANKAYEFLCTRDTMKDGPDANTIVLILKSQSILFTRYREVLEPYKYAGYPMLIKTIELETHDDELFSKAAPLLSAASALSYHTMDCSALNAEELRRENGLQTLHNAFARCSATLSAISKPSELAVQVCSNIAECYRVASEFEKCREMIQEIPPIVKELSRILYFQSSNQQHVSNLLAHRAVSACAGMGGYNEGCPENPAVKASLSALLTPYLARKLSNPDPTELLKILNSNTENPYLIWDNATRMELTEYLTDQQTKVMKTGECDQDFGASFVSTIHAKELVVGEIYVRIYNEQPTFPIEHPKGFTIDLLEYLNGQAQYLHSLLQLHAANPQAASTSEAQLKLQKVQMALTALHNVIKNNPGSASCGVEMQCIGYFKLLFYLLRIQLSVEVQEAALHVIAIVTTNQECVNDIAASEVLSSLLLVIPKLPKSTILVLETLYALISNTKIVKELMFKGGVLYLLDLFCNNTNPTVREKSAELFAKMLNDKLVGPRCRIVLSKFLPVIFMDAMRESPEAAVHMFEGSHENPELIWNDDAREKVSSTIRKMVKQFHAEQKVNPNHRFSLPEDFAVVFAEAAGEVVVGGVFLRLFIANPGWVLRKPKEFLTELLEKWCAMTSTNSPNGEQLEMVTTALVFLFKSQPVMLDSVPQLGHLPRILQAMTARNDAFPKHAIQIMHQLSNSQTCVRSLAAQESIGPIMAGMKARPDTAGIACETMNNLFSKGEEALVSQALKHDLISYLLSLLEGRLEGVENQAAVKAQIVKALKAMTHSLEYAEKVNEILEKSTVWKEYKDQKHDLFISSAPIAGYLTGAPNVAGYLTSGSANVMPNAPPPVITDTHSDNLMD</sequence>
<dbReference type="SMART" id="SM00271">
    <property type="entry name" value="DnaJ"/>
    <property type="match status" value="1"/>
</dbReference>
<dbReference type="Pfam" id="PF14237">
    <property type="entry name" value="GYF_2"/>
    <property type="match status" value="1"/>
</dbReference>
<dbReference type="InterPro" id="IPR011989">
    <property type="entry name" value="ARM-like"/>
</dbReference>
<dbReference type="FunFam" id="1.10.287.110:FF:000007">
    <property type="entry name" value="DnaJ (Hsp40) homolog, subfamily C, member 13"/>
    <property type="match status" value="1"/>
</dbReference>
<reference evidence="2" key="1">
    <citation type="submission" date="2020-06" db="EMBL/GenBank/DDBJ databases">
        <title>Draft genome of Bugula neritina, a colonial animal packing powerful symbionts and potential medicines.</title>
        <authorList>
            <person name="Rayko M."/>
        </authorList>
    </citation>
    <scope>NUCLEOTIDE SEQUENCE [LARGE SCALE GENOMIC DNA]</scope>
    <source>
        <strain evidence="2">Kwan_BN1</strain>
    </source>
</reference>
<accession>A0A7J7IXI8</accession>
<dbReference type="GO" id="GO:2000641">
    <property type="term" value="P:regulation of early endosome to late endosome transport"/>
    <property type="evidence" value="ECO:0007669"/>
    <property type="project" value="InterPro"/>
</dbReference>
<dbReference type="InterPro" id="IPR035445">
    <property type="entry name" value="GYF-like_dom_sf"/>
</dbReference>
<dbReference type="InterPro" id="IPR016024">
    <property type="entry name" value="ARM-type_fold"/>
</dbReference>
<dbReference type="GO" id="GO:0007032">
    <property type="term" value="P:endosome organization"/>
    <property type="evidence" value="ECO:0007669"/>
    <property type="project" value="InterPro"/>
</dbReference>
<feature type="domain" description="J" evidence="1">
    <location>
        <begin position="1298"/>
        <end position="1355"/>
    </location>
</feature>
<dbReference type="CDD" id="cd06257">
    <property type="entry name" value="DnaJ"/>
    <property type="match status" value="1"/>
</dbReference>
<dbReference type="OrthoDB" id="69656at2759"/>
<dbReference type="GO" id="GO:0006898">
    <property type="term" value="P:receptor-mediated endocytosis"/>
    <property type="evidence" value="ECO:0007669"/>
    <property type="project" value="TreeGrafter"/>
</dbReference>
<protein>
    <submittedName>
        <fullName evidence="2">DNAJC13</fullName>
    </submittedName>
</protein>
<dbReference type="InterPro" id="IPR001623">
    <property type="entry name" value="DnaJ_domain"/>
</dbReference>
<dbReference type="PANTHER" id="PTHR36983:SF2">
    <property type="entry name" value="DNAJ HOMOLOG SUBFAMILY C MEMBER 13"/>
    <property type="match status" value="1"/>
</dbReference>
<dbReference type="PANTHER" id="PTHR36983">
    <property type="entry name" value="DNAJ HOMOLOG SUBFAMILY C MEMBER 13"/>
    <property type="match status" value="1"/>
</dbReference>
<dbReference type="PROSITE" id="PS50076">
    <property type="entry name" value="DNAJ_2"/>
    <property type="match status" value="1"/>
</dbReference>
<dbReference type="InterPro" id="IPR025640">
    <property type="entry name" value="GYF_2"/>
</dbReference>
<dbReference type="EMBL" id="VXIV02003334">
    <property type="protein sequence ID" value="KAF6018131.1"/>
    <property type="molecule type" value="Genomic_DNA"/>
</dbReference>
<proteinExistence type="predicted"/>
<dbReference type="Gene3D" id="1.10.287.110">
    <property type="entry name" value="DnaJ domain"/>
    <property type="match status" value="1"/>
</dbReference>
<dbReference type="Gene3D" id="1.25.10.10">
    <property type="entry name" value="Leucine-rich Repeat Variant"/>
    <property type="match status" value="3"/>
</dbReference>
<comment type="caution">
    <text evidence="2">The sequence shown here is derived from an EMBL/GenBank/DDBJ whole genome shotgun (WGS) entry which is preliminary data.</text>
</comment>
<evidence type="ECO:0000313" key="3">
    <source>
        <dbReference type="Proteomes" id="UP000593567"/>
    </source>
</evidence>
<keyword evidence="3" id="KW-1185">Reference proteome</keyword>
<dbReference type="SUPFAM" id="SSF55277">
    <property type="entry name" value="GYF domain"/>
    <property type="match status" value="1"/>
</dbReference>
<evidence type="ECO:0000259" key="1">
    <source>
        <dbReference type="PROSITE" id="PS50076"/>
    </source>
</evidence>
<dbReference type="SUPFAM" id="SSF48371">
    <property type="entry name" value="ARM repeat"/>
    <property type="match status" value="2"/>
</dbReference>
<dbReference type="Pfam" id="PF19432">
    <property type="entry name" value="RME-8_N"/>
    <property type="match status" value="2"/>
</dbReference>
<dbReference type="InterPro" id="IPR044978">
    <property type="entry name" value="GRV2/DNAJC13"/>
</dbReference>
<dbReference type="Proteomes" id="UP000593567">
    <property type="component" value="Unassembled WGS sequence"/>
</dbReference>
<gene>
    <name evidence="2" type="ORF">EB796_023556</name>
</gene>
<dbReference type="InterPro" id="IPR045802">
    <property type="entry name" value="GRV2/DNAJC13_N"/>
</dbReference>
<organism evidence="2 3">
    <name type="scientific">Bugula neritina</name>
    <name type="common">Brown bryozoan</name>
    <name type="synonym">Sertularia neritina</name>
    <dbReference type="NCBI Taxonomy" id="10212"/>
    <lineage>
        <taxon>Eukaryota</taxon>
        <taxon>Metazoa</taxon>
        <taxon>Spiralia</taxon>
        <taxon>Lophotrochozoa</taxon>
        <taxon>Bryozoa</taxon>
        <taxon>Gymnolaemata</taxon>
        <taxon>Cheilostomatida</taxon>
        <taxon>Flustrina</taxon>
        <taxon>Buguloidea</taxon>
        <taxon>Bugulidae</taxon>
        <taxon>Bugula</taxon>
    </lineage>
</organism>
<dbReference type="GO" id="GO:0010008">
    <property type="term" value="C:endosome membrane"/>
    <property type="evidence" value="ECO:0007669"/>
    <property type="project" value="TreeGrafter"/>
</dbReference>